<dbReference type="Gene3D" id="3.40.50.2300">
    <property type="match status" value="1"/>
</dbReference>
<dbReference type="SUPFAM" id="SSF52172">
    <property type="entry name" value="CheY-like"/>
    <property type="match status" value="1"/>
</dbReference>
<keyword evidence="1 3" id="KW-0597">Phosphoprotein</keyword>
<dbReference type="EMBL" id="JBHRZS010000007">
    <property type="protein sequence ID" value="MFC3880739.1"/>
    <property type="molecule type" value="Genomic_DNA"/>
</dbReference>
<evidence type="ECO:0000259" key="4">
    <source>
        <dbReference type="PROSITE" id="PS50110"/>
    </source>
</evidence>
<reference evidence="6" key="1">
    <citation type="journal article" date="2019" name="Int. J. Syst. Evol. Microbiol.">
        <title>The Global Catalogue of Microorganisms (GCM) 10K type strain sequencing project: providing services to taxonomists for standard genome sequencing and annotation.</title>
        <authorList>
            <consortium name="The Broad Institute Genomics Platform"/>
            <consortium name="The Broad Institute Genome Sequencing Center for Infectious Disease"/>
            <person name="Wu L."/>
            <person name="Ma J."/>
        </authorList>
    </citation>
    <scope>NUCLEOTIDE SEQUENCE [LARGE SCALE GENOMIC DNA]</scope>
    <source>
        <strain evidence="6">CCUG 60523</strain>
    </source>
</reference>
<evidence type="ECO:0000256" key="3">
    <source>
        <dbReference type="PROSITE-ProRule" id="PRU00169"/>
    </source>
</evidence>
<dbReference type="Pfam" id="PF00072">
    <property type="entry name" value="Response_reg"/>
    <property type="match status" value="1"/>
</dbReference>
<evidence type="ECO:0000313" key="5">
    <source>
        <dbReference type="EMBL" id="MFC3880739.1"/>
    </source>
</evidence>
<dbReference type="PANTHER" id="PTHR45339">
    <property type="entry name" value="HYBRID SIGNAL TRANSDUCTION HISTIDINE KINASE J"/>
    <property type="match status" value="1"/>
</dbReference>
<dbReference type="RefSeq" id="WP_377906091.1">
    <property type="nucleotide sequence ID" value="NZ_JBHRZS010000007.1"/>
</dbReference>
<name>A0ABV8AVD2_9BACT</name>
<dbReference type="Proteomes" id="UP001595805">
    <property type="component" value="Unassembled WGS sequence"/>
</dbReference>
<keyword evidence="2" id="KW-0902">Two-component regulatory system</keyword>
<dbReference type="PANTHER" id="PTHR45339:SF1">
    <property type="entry name" value="HYBRID SIGNAL TRANSDUCTION HISTIDINE KINASE J"/>
    <property type="match status" value="1"/>
</dbReference>
<dbReference type="SMART" id="SM00448">
    <property type="entry name" value="REC"/>
    <property type="match status" value="1"/>
</dbReference>
<sequence length="126" mass="14307">MSHPKKILVGEDSSVIINLTRNVLAFENYEIQAAKNGKQVLELLEKGDFDLILMDISMPVMDGIECTKQIRNSDDEVKSKIPIIAVTGNLKNFTKEEYRTMGFNDFLQKPLNYDILLATVKNTLKE</sequence>
<gene>
    <name evidence="5" type="ORF">ACFOSV_11145</name>
</gene>
<protein>
    <submittedName>
        <fullName evidence="5">Response regulator</fullName>
    </submittedName>
</protein>
<comment type="caution">
    <text evidence="5">The sequence shown here is derived from an EMBL/GenBank/DDBJ whole genome shotgun (WGS) entry which is preliminary data.</text>
</comment>
<accession>A0ABV8AVD2</accession>
<feature type="domain" description="Response regulatory" evidence="4">
    <location>
        <begin position="6"/>
        <end position="124"/>
    </location>
</feature>
<dbReference type="InterPro" id="IPR001789">
    <property type="entry name" value="Sig_transdc_resp-reg_receiver"/>
</dbReference>
<feature type="modified residue" description="4-aspartylphosphate" evidence="3">
    <location>
        <position position="55"/>
    </location>
</feature>
<dbReference type="InterPro" id="IPR011006">
    <property type="entry name" value="CheY-like_superfamily"/>
</dbReference>
<keyword evidence="6" id="KW-1185">Reference proteome</keyword>
<evidence type="ECO:0000256" key="1">
    <source>
        <dbReference type="ARBA" id="ARBA00022553"/>
    </source>
</evidence>
<dbReference type="PROSITE" id="PS50110">
    <property type="entry name" value="RESPONSE_REGULATORY"/>
    <property type="match status" value="1"/>
</dbReference>
<proteinExistence type="predicted"/>
<organism evidence="5 6">
    <name type="scientific">Algoriphagus namhaensis</name>
    <dbReference type="NCBI Taxonomy" id="915353"/>
    <lineage>
        <taxon>Bacteria</taxon>
        <taxon>Pseudomonadati</taxon>
        <taxon>Bacteroidota</taxon>
        <taxon>Cytophagia</taxon>
        <taxon>Cytophagales</taxon>
        <taxon>Cyclobacteriaceae</taxon>
        <taxon>Algoriphagus</taxon>
    </lineage>
</organism>
<dbReference type="CDD" id="cd17546">
    <property type="entry name" value="REC_hyHK_CKI1_RcsC-like"/>
    <property type="match status" value="1"/>
</dbReference>
<evidence type="ECO:0000256" key="2">
    <source>
        <dbReference type="ARBA" id="ARBA00023012"/>
    </source>
</evidence>
<evidence type="ECO:0000313" key="6">
    <source>
        <dbReference type="Proteomes" id="UP001595805"/>
    </source>
</evidence>